<dbReference type="SUPFAM" id="SSF51294">
    <property type="entry name" value="Hedgehog/intein (Hint) domain"/>
    <property type="match status" value="1"/>
</dbReference>
<proteinExistence type="predicted"/>
<name>C8NB26_CARH6</name>
<reference evidence="1 2" key="1">
    <citation type="submission" date="2009-08" db="EMBL/GenBank/DDBJ databases">
        <authorList>
            <person name="Qin X."/>
            <person name="Bachman B."/>
            <person name="Battles P."/>
            <person name="Bell A."/>
            <person name="Bess C."/>
            <person name="Bickham C."/>
            <person name="Chaboub L."/>
            <person name="Chen D."/>
            <person name="Coyle M."/>
            <person name="Deiros D.R."/>
            <person name="Dinh H."/>
            <person name="Forbes L."/>
            <person name="Fowler G."/>
            <person name="Francisco L."/>
            <person name="Fu Q."/>
            <person name="Gubbala S."/>
            <person name="Hale W."/>
            <person name="Han Y."/>
            <person name="Hemphill L."/>
            <person name="Highlander S.K."/>
            <person name="Hirani K."/>
            <person name="Hogues M."/>
            <person name="Jackson L."/>
            <person name="Jakkamsetti A."/>
            <person name="Javaid M."/>
            <person name="Jiang H."/>
            <person name="Korchina V."/>
            <person name="Kovar C."/>
            <person name="Lara F."/>
            <person name="Lee S."/>
            <person name="Mata R."/>
            <person name="Mathew T."/>
            <person name="Moen C."/>
            <person name="Morales K."/>
            <person name="Munidasa M."/>
            <person name="Nazareth L."/>
            <person name="Ngo R."/>
            <person name="Nguyen L."/>
            <person name="Okwuonu G."/>
            <person name="Ongeri F."/>
            <person name="Patil S."/>
            <person name="Petrosino J."/>
            <person name="Pham C."/>
            <person name="Pham P."/>
            <person name="Pu L.-L."/>
            <person name="Puazo M."/>
            <person name="Raj R."/>
            <person name="Reid J."/>
            <person name="Rouhana J."/>
            <person name="Saada N."/>
            <person name="Shang Y."/>
            <person name="Simmons D."/>
            <person name="Thornton R."/>
            <person name="Warren J."/>
            <person name="Weissenberger G."/>
            <person name="Zhang J."/>
            <person name="Zhang L."/>
            <person name="Zhou C."/>
            <person name="Zhu D."/>
            <person name="Muzny D."/>
            <person name="Worley K."/>
            <person name="Gibbs R."/>
        </authorList>
    </citation>
    <scope>NUCLEOTIDE SEQUENCE [LARGE SCALE GENOMIC DNA]</scope>
    <source>
        <strain evidence="2">ATCC 15826 / DSM 8339 / NCTC 10426 / 6573</strain>
    </source>
</reference>
<dbReference type="EMBL" id="ACKY01000099">
    <property type="protein sequence ID" value="EEV88192.1"/>
    <property type="molecule type" value="Genomic_DNA"/>
</dbReference>
<accession>C8NB26</accession>
<evidence type="ECO:0000313" key="1">
    <source>
        <dbReference type="EMBL" id="EEV88192.1"/>
    </source>
</evidence>
<dbReference type="Pfam" id="PF07591">
    <property type="entry name" value="PT-HINT"/>
    <property type="match status" value="1"/>
</dbReference>
<keyword evidence="2" id="KW-1185">Reference proteome</keyword>
<comment type="caution">
    <text evidence="1">The sequence shown here is derived from an EMBL/GenBank/DDBJ whole genome shotgun (WGS) entry which is preliminary data.</text>
</comment>
<dbReference type="Proteomes" id="UP000004870">
    <property type="component" value="Unassembled WGS sequence"/>
</dbReference>
<gene>
    <name evidence="1" type="ORF">HMPREF0198_1704</name>
</gene>
<dbReference type="InterPro" id="IPR036844">
    <property type="entry name" value="Hint_dom_sf"/>
</dbReference>
<dbReference type="NCBIfam" id="TIGR01443">
    <property type="entry name" value="intein_Cterm"/>
    <property type="match status" value="1"/>
</dbReference>
<evidence type="ECO:0000313" key="2">
    <source>
        <dbReference type="Proteomes" id="UP000004870"/>
    </source>
</evidence>
<dbReference type="OrthoDB" id="2664633at2"/>
<dbReference type="Gene3D" id="2.170.16.10">
    <property type="entry name" value="Hedgehog/Intein (Hint) domain"/>
    <property type="match status" value="1"/>
</dbReference>
<dbReference type="HOGENOM" id="CLU_1567867_0_0_6"/>
<dbReference type="AlphaFoldDB" id="C8NB26"/>
<dbReference type="CDD" id="cd00081">
    <property type="entry name" value="Hint"/>
    <property type="match status" value="1"/>
</dbReference>
<sequence length="170" mass="19272">MKYQSVLRTINSTDPDTAYLVVADQNGKQQTIVSDSKHPYFAQYGTDPTPPQPSPGKPYHGDIANAYWVNAANLEAGHKLIDDSGNWQTVVSVRVEPKPLNSYNLEVENDHTFFIRGLGGDAGIWVHNQNCWFDITPDHEIRRIANQEVRRFNHYGREINVVQNPNWTPG</sequence>
<dbReference type="InterPro" id="IPR030934">
    <property type="entry name" value="Intein_C"/>
</dbReference>
<organism evidence="1 2">
    <name type="scientific">Cardiobacterium hominis (strain ATCC 15826 / DSM 8339 / NCTC 10426 / 6573)</name>
    <dbReference type="NCBI Taxonomy" id="638300"/>
    <lineage>
        <taxon>Bacteria</taxon>
        <taxon>Pseudomonadati</taxon>
        <taxon>Pseudomonadota</taxon>
        <taxon>Gammaproteobacteria</taxon>
        <taxon>Cardiobacteriales</taxon>
        <taxon>Cardiobacteriaceae</taxon>
        <taxon>Cardiobacterium</taxon>
    </lineage>
</organism>
<protein>
    <submittedName>
        <fullName evidence="1">Intein C-terminal splicing region</fullName>
    </submittedName>
</protein>